<comment type="subcellular location">
    <subcellularLocation>
        <location evidence="1">Cytoplasm</location>
    </subcellularLocation>
</comment>
<dbReference type="CDD" id="cd02196">
    <property type="entry name" value="PurM"/>
    <property type="match status" value="1"/>
</dbReference>
<keyword evidence="7" id="KW-0436">Ligase</keyword>
<evidence type="ECO:0000259" key="16">
    <source>
        <dbReference type="Pfam" id="PF00586"/>
    </source>
</evidence>
<dbReference type="EMBL" id="CAFBNC010000066">
    <property type="protein sequence ID" value="CAB4941276.1"/>
    <property type="molecule type" value="Genomic_DNA"/>
</dbReference>
<comment type="catalytic activity">
    <reaction evidence="14">
        <text>2-formamido-N(1)-(5-O-phospho-beta-D-ribosyl)acetamidine + ATP = 5-amino-1-(5-phospho-beta-D-ribosyl)imidazole + ADP + phosphate + H(+)</text>
        <dbReference type="Rhea" id="RHEA:23032"/>
        <dbReference type="ChEBI" id="CHEBI:15378"/>
        <dbReference type="ChEBI" id="CHEBI:30616"/>
        <dbReference type="ChEBI" id="CHEBI:43474"/>
        <dbReference type="ChEBI" id="CHEBI:137981"/>
        <dbReference type="ChEBI" id="CHEBI:147287"/>
        <dbReference type="ChEBI" id="CHEBI:456216"/>
        <dbReference type="EC" id="6.3.3.1"/>
    </reaction>
</comment>
<evidence type="ECO:0000256" key="4">
    <source>
        <dbReference type="ARBA" id="ARBA00013047"/>
    </source>
</evidence>
<evidence type="ECO:0000256" key="8">
    <source>
        <dbReference type="ARBA" id="ARBA00022741"/>
    </source>
</evidence>
<dbReference type="InterPro" id="IPR036921">
    <property type="entry name" value="PurM-like_N_sf"/>
</dbReference>
<dbReference type="PANTHER" id="PTHR10520">
    <property type="entry name" value="TRIFUNCTIONAL PURINE BIOSYNTHETIC PROTEIN ADENOSINE-3-RELATED"/>
    <property type="match status" value="1"/>
</dbReference>
<dbReference type="GO" id="GO:0005524">
    <property type="term" value="F:ATP binding"/>
    <property type="evidence" value="ECO:0007669"/>
    <property type="project" value="UniProtKB-KW"/>
</dbReference>
<dbReference type="Pfam" id="PF02769">
    <property type="entry name" value="AIRS_C"/>
    <property type="match status" value="1"/>
</dbReference>
<dbReference type="Gene3D" id="3.30.1330.10">
    <property type="entry name" value="PurM-like, N-terminal domain"/>
    <property type="match status" value="1"/>
</dbReference>
<dbReference type="GO" id="GO:0006189">
    <property type="term" value="P:'de novo' IMP biosynthetic process"/>
    <property type="evidence" value="ECO:0007669"/>
    <property type="project" value="UniProtKB-UniPathway"/>
</dbReference>
<name>A0A6J7JDI6_9ZZZZ</name>
<keyword evidence="8" id="KW-0547">Nucleotide-binding</keyword>
<dbReference type="SUPFAM" id="SSF56042">
    <property type="entry name" value="PurM C-terminal domain-like"/>
    <property type="match status" value="1"/>
</dbReference>
<feature type="domain" description="PurM-like N-terminal" evidence="16">
    <location>
        <begin position="74"/>
        <end position="179"/>
    </location>
</feature>
<comment type="similarity">
    <text evidence="3">Belongs to the AIR synthase family.</text>
</comment>
<dbReference type="InterPro" id="IPR010918">
    <property type="entry name" value="PurM-like_C_dom"/>
</dbReference>
<evidence type="ECO:0000313" key="19">
    <source>
        <dbReference type="EMBL" id="CAB4941276.1"/>
    </source>
</evidence>
<evidence type="ECO:0000313" key="18">
    <source>
        <dbReference type="EMBL" id="CAB4324321.1"/>
    </source>
</evidence>
<protein>
    <recommendedName>
        <fullName evidence="5">Phosphoribosylformylglycinamidine cyclo-ligase</fullName>
        <ecNumber evidence="4">6.3.3.1</ecNumber>
    </recommendedName>
    <alternativeName>
        <fullName evidence="12">AIR synthase</fullName>
    </alternativeName>
    <alternativeName>
        <fullName evidence="13">AIRS</fullName>
    </alternativeName>
    <alternativeName>
        <fullName evidence="11">Phosphoribosyl-aminoimidazole synthetase</fullName>
    </alternativeName>
</protein>
<dbReference type="EC" id="6.3.3.1" evidence="4"/>
<dbReference type="EMBL" id="CAEMXZ010000131">
    <property type="protein sequence ID" value="CAB4324321.1"/>
    <property type="molecule type" value="Genomic_DNA"/>
</dbReference>
<evidence type="ECO:0000256" key="10">
    <source>
        <dbReference type="ARBA" id="ARBA00022840"/>
    </source>
</evidence>
<dbReference type="InterPro" id="IPR004733">
    <property type="entry name" value="PurM_cligase"/>
</dbReference>
<feature type="region of interest" description="Disordered" evidence="15">
    <location>
        <begin position="1"/>
        <end position="24"/>
    </location>
</feature>
<evidence type="ECO:0000256" key="12">
    <source>
        <dbReference type="ARBA" id="ARBA00032931"/>
    </source>
</evidence>
<dbReference type="GO" id="GO:0046084">
    <property type="term" value="P:adenine biosynthetic process"/>
    <property type="evidence" value="ECO:0007669"/>
    <property type="project" value="TreeGrafter"/>
</dbReference>
<dbReference type="GO" id="GO:0004641">
    <property type="term" value="F:phosphoribosylformylglycinamidine cyclo-ligase activity"/>
    <property type="evidence" value="ECO:0007669"/>
    <property type="project" value="UniProtKB-EC"/>
</dbReference>
<evidence type="ECO:0000256" key="11">
    <source>
        <dbReference type="ARBA" id="ARBA00031908"/>
    </source>
</evidence>
<dbReference type="UniPathway" id="UPA00074">
    <property type="reaction ID" value="UER00129"/>
</dbReference>
<feature type="compositionally biased region" description="Polar residues" evidence="15">
    <location>
        <begin position="1"/>
        <end position="10"/>
    </location>
</feature>
<evidence type="ECO:0000256" key="14">
    <source>
        <dbReference type="ARBA" id="ARBA00049057"/>
    </source>
</evidence>
<accession>A0A6J7JDI6</accession>
<evidence type="ECO:0000256" key="1">
    <source>
        <dbReference type="ARBA" id="ARBA00004496"/>
    </source>
</evidence>
<keyword evidence="9" id="KW-0658">Purine biosynthesis</keyword>
<comment type="pathway">
    <text evidence="2">Purine metabolism; IMP biosynthesis via de novo pathway; 5-amino-1-(5-phospho-D-ribosyl)imidazole from N(2)-formyl-N(1)-(5-phospho-D-ribosyl)glycinamide: step 2/2.</text>
</comment>
<dbReference type="FunFam" id="3.90.650.10:FF:000011">
    <property type="entry name" value="Phosphoribosylformylglycinamidine cyclo-ligase"/>
    <property type="match status" value="1"/>
</dbReference>
<dbReference type="Pfam" id="PF00586">
    <property type="entry name" value="AIRS"/>
    <property type="match status" value="1"/>
</dbReference>
<dbReference type="InterPro" id="IPR016188">
    <property type="entry name" value="PurM-like_N"/>
</dbReference>
<dbReference type="AlphaFoldDB" id="A0A6J7JDI6"/>
<dbReference type="SUPFAM" id="SSF55326">
    <property type="entry name" value="PurM N-terminal domain-like"/>
    <property type="match status" value="1"/>
</dbReference>
<evidence type="ECO:0000259" key="17">
    <source>
        <dbReference type="Pfam" id="PF02769"/>
    </source>
</evidence>
<dbReference type="HAMAP" id="MF_00741">
    <property type="entry name" value="AIRS"/>
    <property type="match status" value="1"/>
</dbReference>
<evidence type="ECO:0000256" key="9">
    <source>
        <dbReference type="ARBA" id="ARBA00022755"/>
    </source>
</evidence>
<evidence type="ECO:0000256" key="7">
    <source>
        <dbReference type="ARBA" id="ARBA00022598"/>
    </source>
</evidence>
<organism evidence="19">
    <name type="scientific">freshwater metagenome</name>
    <dbReference type="NCBI Taxonomy" id="449393"/>
    <lineage>
        <taxon>unclassified sequences</taxon>
        <taxon>metagenomes</taxon>
        <taxon>ecological metagenomes</taxon>
    </lineage>
</organism>
<dbReference type="Gene3D" id="3.90.650.10">
    <property type="entry name" value="PurM-like C-terminal domain"/>
    <property type="match status" value="1"/>
</dbReference>
<sequence>MTESSPTSAGETPAGETPAGETYAGAGVSIDAGEEAVDRIKSKVRSTFRSEVIGDIGGFGGLFALDVARYRSPVLVSSTDGVGTKALVAQATNRFTTIGIDLVAMCVDDLVCQGAEPLFFLDYVAVGRLDPDHIEQLVEGVAEGCRQAGCALIGGEMAEHPGAMEPGEFDLVGFAVGVAERDALITGATIAPGDVLIGLPSTNLRSNGYSLARRVLLERAQLPLDGPAYPGAHHTLADELLAPSVIFSPAIAALQRAVDVRGVAHITGGGIPGNLNRVLPAGTAAEVTVGSWEVPPIFAEIQRLGGVADDEMSKVFNMGLGMICVVPQADVFKALDVARAAGHRAVEVGRIVAGDGTVTLV</sequence>
<dbReference type="PANTHER" id="PTHR10520:SF12">
    <property type="entry name" value="TRIFUNCTIONAL PURINE BIOSYNTHETIC PROTEIN ADENOSINE-3"/>
    <property type="match status" value="1"/>
</dbReference>
<evidence type="ECO:0000256" key="5">
    <source>
        <dbReference type="ARBA" id="ARBA00020367"/>
    </source>
</evidence>
<dbReference type="NCBIfam" id="TIGR00878">
    <property type="entry name" value="purM"/>
    <property type="match status" value="1"/>
</dbReference>
<evidence type="ECO:0000256" key="3">
    <source>
        <dbReference type="ARBA" id="ARBA00010280"/>
    </source>
</evidence>
<dbReference type="InterPro" id="IPR036676">
    <property type="entry name" value="PurM-like_C_sf"/>
</dbReference>
<dbReference type="FunFam" id="3.30.1330.10:FF:000001">
    <property type="entry name" value="Phosphoribosylformylglycinamidine cyclo-ligase"/>
    <property type="match status" value="1"/>
</dbReference>
<evidence type="ECO:0000256" key="13">
    <source>
        <dbReference type="ARBA" id="ARBA00033093"/>
    </source>
</evidence>
<keyword evidence="6" id="KW-0963">Cytoplasm</keyword>
<evidence type="ECO:0000256" key="15">
    <source>
        <dbReference type="SAM" id="MobiDB-lite"/>
    </source>
</evidence>
<keyword evidence="10" id="KW-0067">ATP-binding</keyword>
<reference evidence="19" key="1">
    <citation type="submission" date="2020-05" db="EMBL/GenBank/DDBJ databases">
        <authorList>
            <person name="Chiriac C."/>
            <person name="Salcher M."/>
            <person name="Ghai R."/>
            <person name="Kavagutti S V."/>
        </authorList>
    </citation>
    <scope>NUCLEOTIDE SEQUENCE</scope>
</reference>
<dbReference type="GO" id="GO:0004637">
    <property type="term" value="F:phosphoribosylamine-glycine ligase activity"/>
    <property type="evidence" value="ECO:0007669"/>
    <property type="project" value="TreeGrafter"/>
</dbReference>
<gene>
    <name evidence="18" type="ORF">UFOPK1392_02086</name>
    <name evidence="19" type="ORF">UFOPK3733_01309</name>
</gene>
<evidence type="ECO:0000256" key="6">
    <source>
        <dbReference type="ARBA" id="ARBA00022490"/>
    </source>
</evidence>
<proteinExistence type="inferred from homology"/>
<evidence type="ECO:0000256" key="2">
    <source>
        <dbReference type="ARBA" id="ARBA00004686"/>
    </source>
</evidence>
<feature type="domain" description="PurM-like C-terminal" evidence="17">
    <location>
        <begin position="192"/>
        <end position="357"/>
    </location>
</feature>
<dbReference type="GO" id="GO:0005829">
    <property type="term" value="C:cytosol"/>
    <property type="evidence" value="ECO:0007669"/>
    <property type="project" value="TreeGrafter"/>
</dbReference>